<dbReference type="InterPro" id="IPR046960">
    <property type="entry name" value="PPR_At4g14850-like_plant"/>
</dbReference>
<keyword evidence="1" id="KW-1133">Transmembrane helix</keyword>
<evidence type="ECO:0000313" key="3">
    <source>
        <dbReference type="Proteomes" id="UP001472677"/>
    </source>
</evidence>
<sequence length="95" mass="10896">MCLNFEQGYCDLELECFFYSMVLLCFCAVCICSQGMLSDEAWEYFSSMTTDHYVHMVHLLGHAELIKEAEELILSMPFQPGASVWQTLLNACQVH</sequence>
<evidence type="ECO:0008006" key="4">
    <source>
        <dbReference type="Google" id="ProtNLM"/>
    </source>
</evidence>
<keyword evidence="1" id="KW-0812">Transmembrane</keyword>
<name>A0ABR2B9N9_9ROSI</name>
<feature type="transmembrane region" description="Helical" evidence="1">
    <location>
        <begin position="17"/>
        <end position="37"/>
    </location>
</feature>
<keyword evidence="3" id="KW-1185">Reference proteome</keyword>
<evidence type="ECO:0000313" key="2">
    <source>
        <dbReference type="EMBL" id="KAK8503520.1"/>
    </source>
</evidence>
<protein>
    <recommendedName>
        <fullName evidence="4">Pentatricopeptide repeat-containing protein</fullName>
    </recommendedName>
</protein>
<dbReference type="EMBL" id="JBBPBM010000152">
    <property type="protein sequence ID" value="KAK8503520.1"/>
    <property type="molecule type" value="Genomic_DNA"/>
</dbReference>
<evidence type="ECO:0000256" key="1">
    <source>
        <dbReference type="SAM" id="Phobius"/>
    </source>
</evidence>
<comment type="caution">
    <text evidence="2">The sequence shown here is derived from an EMBL/GenBank/DDBJ whole genome shotgun (WGS) entry which is preliminary data.</text>
</comment>
<dbReference type="Gene3D" id="1.25.40.10">
    <property type="entry name" value="Tetratricopeptide repeat domain"/>
    <property type="match status" value="1"/>
</dbReference>
<dbReference type="PANTHER" id="PTHR47926:SF349">
    <property type="entry name" value="(WILD MALAYSIAN BANANA) HYPOTHETICAL PROTEIN"/>
    <property type="match status" value="1"/>
</dbReference>
<dbReference type="InterPro" id="IPR011990">
    <property type="entry name" value="TPR-like_helical_dom_sf"/>
</dbReference>
<keyword evidence="1" id="KW-0472">Membrane</keyword>
<proteinExistence type="predicted"/>
<dbReference type="PANTHER" id="PTHR47926">
    <property type="entry name" value="PENTATRICOPEPTIDE REPEAT-CONTAINING PROTEIN"/>
    <property type="match status" value="1"/>
</dbReference>
<gene>
    <name evidence="2" type="ORF">V6N12_066207</name>
</gene>
<accession>A0ABR2B9N9</accession>
<dbReference type="Proteomes" id="UP001472677">
    <property type="component" value="Unassembled WGS sequence"/>
</dbReference>
<organism evidence="2 3">
    <name type="scientific">Hibiscus sabdariffa</name>
    <name type="common">roselle</name>
    <dbReference type="NCBI Taxonomy" id="183260"/>
    <lineage>
        <taxon>Eukaryota</taxon>
        <taxon>Viridiplantae</taxon>
        <taxon>Streptophyta</taxon>
        <taxon>Embryophyta</taxon>
        <taxon>Tracheophyta</taxon>
        <taxon>Spermatophyta</taxon>
        <taxon>Magnoliopsida</taxon>
        <taxon>eudicotyledons</taxon>
        <taxon>Gunneridae</taxon>
        <taxon>Pentapetalae</taxon>
        <taxon>rosids</taxon>
        <taxon>malvids</taxon>
        <taxon>Malvales</taxon>
        <taxon>Malvaceae</taxon>
        <taxon>Malvoideae</taxon>
        <taxon>Hibiscus</taxon>
    </lineage>
</organism>
<reference evidence="2 3" key="1">
    <citation type="journal article" date="2024" name="G3 (Bethesda)">
        <title>Genome assembly of Hibiscus sabdariffa L. provides insights into metabolisms of medicinal natural products.</title>
        <authorList>
            <person name="Kim T."/>
        </authorList>
    </citation>
    <scope>NUCLEOTIDE SEQUENCE [LARGE SCALE GENOMIC DNA]</scope>
    <source>
        <strain evidence="2">TK-2024</strain>
        <tissue evidence="2">Old leaves</tissue>
    </source>
</reference>